<dbReference type="KEGG" id="lit:FPZ52_17080"/>
<protein>
    <recommendedName>
        <fullName evidence="3">Abi-like protein</fullName>
    </recommendedName>
</protein>
<organism evidence="1 2">
    <name type="scientific">Qingshengfaniella alkalisoli</name>
    <dbReference type="NCBI Taxonomy" id="2599296"/>
    <lineage>
        <taxon>Bacteria</taxon>
        <taxon>Pseudomonadati</taxon>
        <taxon>Pseudomonadota</taxon>
        <taxon>Alphaproteobacteria</taxon>
        <taxon>Rhodobacterales</taxon>
        <taxon>Paracoccaceae</taxon>
        <taxon>Qingshengfaniella</taxon>
    </lineage>
</organism>
<evidence type="ECO:0008006" key="3">
    <source>
        <dbReference type="Google" id="ProtNLM"/>
    </source>
</evidence>
<proteinExistence type="predicted"/>
<dbReference type="RefSeq" id="WP_146366815.1">
    <property type="nucleotide sequence ID" value="NZ_CP042265.1"/>
</dbReference>
<gene>
    <name evidence="1" type="ORF">FPZ52_17080</name>
</gene>
<geneLocation type="plasmid" evidence="1 2">
    <name>unnamed4</name>
</geneLocation>
<dbReference type="Proteomes" id="UP000318483">
    <property type="component" value="Plasmid unnamed4"/>
</dbReference>
<name>A0A5B8J2P0_9RHOB</name>
<sequence length="370" mass="41014">MAQSQEVIAYDGTLLQALDNSLTVSRMAPYLALAGGNPVHAYQVYLWNARLAKAFLYPLGVVEVTLRNSMHRALTKEFGTADWVLCPENHYPHFNAATLRSHKIAKDRLLNSLAGIQPTADQMVAALSFDFWSNLFRPEYNVLWATGTVLTDTFPLMPAPVTSIKARQLMASINHLRNRIAHHEPIHRINLQEEFDKISETVSYICGDTQSWMKKCSTVTRTLRAGPPKKSSLPGLQVSSTNIRQPLELSFDTPLTTALSAIILQRPQVAMVLDQNGTSSLVTGLQILQFMEKNAIENGGGILISDETLSDVIANTDAPQVDYISPDDTTGDVLALFFPRGKKAKRPQYLIVKDDQRILGVIQNPVVKYA</sequence>
<evidence type="ECO:0000313" key="1">
    <source>
        <dbReference type="EMBL" id="QDY71401.1"/>
    </source>
</evidence>
<keyword evidence="2" id="KW-1185">Reference proteome</keyword>
<dbReference type="AlphaFoldDB" id="A0A5B8J2P0"/>
<evidence type="ECO:0000313" key="2">
    <source>
        <dbReference type="Proteomes" id="UP000318483"/>
    </source>
</evidence>
<dbReference type="OrthoDB" id="9813050at2"/>
<dbReference type="EMBL" id="CP042265">
    <property type="protein sequence ID" value="QDY71401.1"/>
    <property type="molecule type" value="Genomic_DNA"/>
</dbReference>
<accession>A0A5B8J2P0</accession>
<reference evidence="1 2" key="1">
    <citation type="submission" date="2019-07" db="EMBL/GenBank/DDBJ databases">
        <title>Litoreibacter alkalisoli sp. nov., isolated from saline-alkaline soil.</title>
        <authorList>
            <person name="Wang S."/>
            <person name="Xu L."/>
            <person name="Xing Y.-T."/>
            <person name="Sun J.-Q."/>
        </authorList>
    </citation>
    <scope>NUCLEOTIDE SEQUENCE [LARGE SCALE GENOMIC DNA]</scope>
    <source>
        <strain evidence="1 2">LN3S51</strain>
        <plasmid evidence="1 2">unnamed4</plasmid>
    </source>
</reference>
<keyword evidence="1" id="KW-0614">Plasmid</keyword>